<dbReference type="InterPro" id="IPR039426">
    <property type="entry name" value="TonB-dep_rcpt-like"/>
</dbReference>
<sequence length="1055" mass="115145">MKQTLLILCLLCFFTRLHAQNVITVKGVVRDGTNQPIPGATIREKGGKNAAVSSGNGTYQIKVPGNASLEFRFIGSKTVEIKVNNRTNIDVRLIDDANNLNEVVVTGYGQETTRGGLTGSVSSISGTELAKTPVQNVAQALQGRIAGMQVTMGSGDPGAAPSIKIRGGTSITQSNDPLYVVDGVPQTDGLAFLDPMDIESIDVLKDASATAIYGARGANGVVLVTTKKLKSGKTTISYDGYVGARVTSRYLPVLNPLQYAQYTYENSARDAGRLTRFISTFGSYDSLQINYGNRPGINWQDEVLGKTVMNQYHKISINGGSDEIRYNLFYSKNNNDGLLLNSGANKDIAKLTVVNNIGKKAVVTGIVNYSNQAIYGTGGTQTGGNARLSFLQTLLQYRPVNSKRNDDFDLLDDVVDAFDNQGSPAFQSPLIALNSRKMQQSVKSLNASATVKYNLFKKLTYNGLLSYSSQTDKQKIFIDATNIQAIRAGGPNGSISDILTNRLSYNNVITYANTFAKDHKMDVSLGQEYIYNYLERFAASASGFPVVNNGFDDLGAGTIPGFPSSYAEDDKLLSFFARGNYGYKGRYLLSASLRRDGSSKFGSENVFGYFPSAAVAWRIIQEPFMHKIKMISDLKLRVSYGSSGNNRIANYAALSSFVTGNYALNNQIVSSVYQSYLANPFLKWETVVQRNIGLDLGFFRQRLTLTTDVYDNRSKDLLYNTRIPASSGFSTQLQNIGETSSKGVEFTLNSVNVKNDQFSWNTSLNIAFSRTKVIKLSNEENSLLVSSYNSAFNDYILQVGQPVGMMYGYISDGLYQVNDFNYNPATNAYSLKPGIVNNGNVVQPGFAKYKDLSGPQGTPDGLINDYDRTVIGNANPKFSGGVNNTFSYKGLDLSVFLDFTYGNDIYNANIQNNLAASGDYNSNLAFQANRWTNVNAAGQLVTSPVELEALNRGKNTIASITGTTAGRLTSYAIEDGSFLRINNISLGYTLPKKWLDKIKVKNARIYFTAYNLHVFTKYSGYDPEVSVINNPLTPGVDFSAYPRGKSYVAGLNLSL</sequence>
<keyword evidence="3 8" id="KW-1134">Transmembrane beta strand</keyword>
<dbReference type="Gene3D" id="2.40.170.20">
    <property type="entry name" value="TonB-dependent receptor, beta-barrel domain"/>
    <property type="match status" value="1"/>
</dbReference>
<dbReference type="RefSeq" id="WP_074604319.1">
    <property type="nucleotide sequence ID" value="NZ_FNGY01000001.1"/>
</dbReference>
<gene>
    <name evidence="13" type="ORF">SAMN05421820_101325</name>
</gene>
<dbReference type="NCBIfam" id="TIGR04057">
    <property type="entry name" value="SusC_RagA_signa"/>
    <property type="match status" value="1"/>
</dbReference>
<evidence type="ECO:0000256" key="6">
    <source>
        <dbReference type="ARBA" id="ARBA00023136"/>
    </source>
</evidence>
<dbReference type="AlphaFoldDB" id="A0A1G9JPH8"/>
<evidence type="ECO:0000256" key="5">
    <source>
        <dbReference type="ARBA" id="ARBA00023077"/>
    </source>
</evidence>
<keyword evidence="10" id="KW-0732">Signal</keyword>
<dbReference type="GO" id="GO:0009279">
    <property type="term" value="C:cell outer membrane"/>
    <property type="evidence" value="ECO:0007669"/>
    <property type="project" value="UniProtKB-SubCell"/>
</dbReference>
<evidence type="ECO:0000313" key="14">
    <source>
        <dbReference type="Proteomes" id="UP000183200"/>
    </source>
</evidence>
<dbReference type="OrthoDB" id="9768177at2"/>
<name>A0A1G9JPH8_9SPHI</name>
<dbReference type="InterPro" id="IPR023996">
    <property type="entry name" value="TonB-dep_OMP_SusC/RagA"/>
</dbReference>
<dbReference type="InterPro" id="IPR012910">
    <property type="entry name" value="Plug_dom"/>
</dbReference>
<evidence type="ECO:0000256" key="2">
    <source>
        <dbReference type="ARBA" id="ARBA00022448"/>
    </source>
</evidence>
<dbReference type="Pfam" id="PF13715">
    <property type="entry name" value="CarbopepD_reg_2"/>
    <property type="match status" value="1"/>
</dbReference>
<feature type="domain" description="TonB-dependent receptor-like beta-barrel" evidence="11">
    <location>
        <begin position="392"/>
        <end position="853"/>
    </location>
</feature>
<evidence type="ECO:0000256" key="3">
    <source>
        <dbReference type="ARBA" id="ARBA00022452"/>
    </source>
</evidence>
<evidence type="ECO:0000256" key="7">
    <source>
        <dbReference type="ARBA" id="ARBA00023237"/>
    </source>
</evidence>
<dbReference type="Gene3D" id="2.60.40.1120">
    <property type="entry name" value="Carboxypeptidase-like, regulatory domain"/>
    <property type="match status" value="1"/>
</dbReference>
<keyword evidence="7 8" id="KW-0998">Cell outer membrane</keyword>
<reference evidence="14" key="1">
    <citation type="submission" date="2016-10" db="EMBL/GenBank/DDBJ databases">
        <authorList>
            <person name="Varghese N."/>
            <person name="Submissions S."/>
        </authorList>
    </citation>
    <scope>NUCLEOTIDE SEQUENCE [LARGE SCALE GENOMIC DNA]</scope>
    <source>
        <strain evidence="14">DSM 19110</strain>
    </source>
</reference>
<feature type="chain" id="PRO_5010219775" evidence="10">
    <location>
        <begin position="20"/>
        <end position="1055"/>
    </location>
</feature>
<evidence type="ECO:0000256" key="8">
    <source>
        <dbReference type="PROSITE-ProRule" id="PRU01360"/>
    </source>
</evidence>
<dbReference type="EMBL" id="FNGY01000001">
    <property type="protein sequence ID" value="SDL39115.1"/>
    <property type="molecule type" value="Genomic_DNA"/>
</dbReference>
<proteinExistence type="inferred from homology"/>
<dbReference type="InterPro" id="IPR023997">
    <property type="entry name" value="TonB-dep_OMP_SusC/RagA_CS"/>
</dbReference>
<dbReference type="InterPro" id="IPR008969">
    <property type="entry name" value="CarboxyPept-like_regulatory"/>
</dbReference>
<dbReference type="InterPro" id="IPR036942">
    <property type="entry name" value="Beta-barrel_TonB_sf"/>
</dbReference>
<dbReference type="NCBIfam" id="TIGR04056">
    <property type="entry name" value="OMP_RagA_SusC"/>
    <property type="match status" value="1"/>
</dbReference>
<keyword evidence="6 8" id="KW-0472">Membrane</keyword>
<dbReference type="FunFam" id="2.170.130.10:FF:000008">
    <property type="entry name" value="SusC/RagA family TonB-linked outer membrane protein"/>
    <property type="match status" value="1"/>
</dbReference>
<feature type="domain" description="TonB-dependent receptor plug" evidence="12">
    <location>
        <begin position="118"/>
        <end position="221"/>
    </location>
</feature>
<dbReference type="InterPro" id="IPR000531">
    <property type="entry name" value="Beta-barrel_TonB"/>
</dbReference>
<keyword evidence="14" id="KW-1185">Reference proteome</keyword>
<evidence type="ECO:0000256" key="9">
    <source>
        <dbReference type="RuleBase" id="RU003357"/>
    </source>
</evidence>
<keyword evidence="2 8" id="KW-0813">Transport</keyword>
<accession>A0A1G9JPH8</accession>
<protein>
    <submittedName>
        <fullName evidence="13">TonB-linked outer membrane protein, SusC/RagA family</fullName>
    </submittedName>
</protein>
<organism evidence="13 14">
    <name type="scientific">Pedobacter steynii</name>
    <dbReference type="NCBI Taxonomy" id="430522"/>
    <lineage>
        <taxon>Bacteria</taxon>
        <taxon>Pseudomonadati</taxon>
        <taxon>Bacteroidota</taxon>
        <taxon>Sphingobacteriia</taxon>
        <taxon>Sphingobacteriales</taxon>
        <taxon>Sphingobacteriaceae</taxon>
        <taxon>Pedobacter</taxon>
    </lineage>
</organism>
<dbReference type="Gene3D" id="2.170.130.10">
    <property type="entry name" value="TonB-dependent receptor, plug domain"/>
    <property type="match status" value="1"/>
</dbReference>
<dbReference type="SUPFAM" id="SSF56935">
    <property type="entry name" value="Porins"/>
    <property type="match status" value="1"/>
</dbReference>
<comment type="subcellular location">
    <subcellularLocation>
        <location evidence="1 8">Cell outer membrane</location>
        <topology evidence="1 8">Multi-pass membrane protein</topology>
    </subcellularLocation>
</comment>
<dbReference type="SUPFAM" id="SSF49464">
    <property type="entry name" value="Carboxypeptidase regulatory domain-like"/>
    <property type="match status" value="1"/>
</dbReference>
<evidence type="ECO:0000313" key="13">
    <source>
        <dbReference type="EMBL" id="SDL39115.1"/>
    </source>
</evidence>
<evidence type="ECO:0000259" key="11">
    <source>
        <dbReference type="Pfam" id="PF00593"/>
    </source>
</evidence>
<evidence type="ECO:0000256" key="10">
    <source>
        <dbReference type="SAM" id="SignalP"/>
    </source>
</evidence>
<comment type="similarity">
    <text evidence="8 9">Belongs to the TonB-dependent receptor family.</text>
</comment>
<dbReference type="Pfam" id="PF07715">
    <property type="entry name" value="Plug"/>
    <property type="match status" value="1"/>
</dbReference>
<dbReference type="PROSITE" id="PS52016">
    <property type="entry name" value="TONB_DEPENDENT_REC_3"/>
    <property type="match status" value="1"/>
</dbReference>
<keyword evidence="4 8" id="KW-0812">Transmembrane</keyword>
<dbReference type="Proteomes" id="UP000183200">
    <property type="component" value="Unassembled WGS sequence"/>
</dbReference>
<keyword evidence="5 9" id="KW-0798">TonB box</keyword>
<evidence type="ECO:0000256" key="4">
    <source>
        <dbReference type="ARBA" id="ARBA00022692"/>
    </source>
</evidence>
<evidence type="ECO:0000259" key="12">
    <source>
        <dbReference type="Pfam" id="PF07715"/>
    </source>
</evidence>
<dbReference type="Pfam" id="PF00593">
    <property type="entry name" value="TonB_dep_Rec_b-barrel"/>
    <property type="match status" value="1"/>
</dbReference>
<dbReference type="InterPro" id="IPR037066">
    <property type="entry name" value="Plug_dom_sf"/>
</dbReference>
<evidence type="ECO:0000256" key="1">
    <source>
        <dbReference type="ARBA" id="ARBA00004571"/>
    </source>
</evidence>
<feature type="signal peptide" evidence="10">
    <location>
        <begin position="1"/>
        <end position="19"/>
    </location>
</feature>